<dbReference type="InterPro" id="IPR001173">
    <property type="entry name" value="Glyco_trans_2-like"/>
</dbReference>
<dbReference type="Pfam" id="PF00535">
    <property type="entry name" value="Glycos_transf_2"/>
    <property type="match status" value="1"/>
</dbReference>
<proteinExistence type="predicted"/>
<keyword evidence="3" id="KW-1185">Reference proteome</keyword>
<dbReference type="InterPro" id="IPR029044">
    <property type="entry name" value="Nucleotide-diphossugar_trans"/>
</dbReference>
<comment type="caution">
    <text evidence="2">The sequence shown here is derived from an EMBL/GenBank/DDBJ whole genome shotgun (WGS) entry which is preliminary data.</text>
</comment>
<accession>A0A326RXJ0</accession>
<dbReference type="Proteomes" id="UP000248917">
    <property type="component" value="Unassembled WGS sequence"/>
</dbReference>
<reference evidence="2 3" key="1">
    <citation type="submission" date="2018-06" db="EMBL/GenBank/DDBJ databases">
        <title>Genomic Encyclopedia of Archaeal and Bacterial Type Strains, Phase II (KMG-II): from individual species to whole genera.</title>
        <authorList>
            <person name="Goeker M."/>
        </authorList>
    </citation>
    <scope>NUCLEOTIDE SEQUENCE [LARGE SCALE GENOMIC DNA]</scope>
    <source>
        <strain evidence="2 3">T4</strain>
    </source>
</reference>
<dbReference type="SUPFAM" id="SSF53448">
    <property type="entry name" value="Nucleotide-diphospho-sugar transferases"/>
    <property type="match status" value="1"/>
</dbReference>
<dbReference type="GO" id="GO:0016740">
    <property type="term" value="F:transferase activity"/>
    <property type="evidence" value="ECO:0007669"/>
    <property type="project" value="UniProtKB-KW"/>
</dbReference>
<protein>
    <submittedName>
        <fullName evidence="2">Glycosyl transferase family 2</fullName>
    </submittedName>
</protein>
<name>A0A326RXJ0_9BACT</name>
<evidence type="ECO:0000313" key="2">
    <source>
        <dbReference type="EMBL" id="PZV85467.1"/>
    </source>
</evidence>
<sequence>MNEAEKVTVICIAYNHEQWIEETLESVKQQDYYAKELIVVDNGSTDSTAEVIRAWANQSAGYLPVHTYFYKEMQPYCRLFNEFLNKATGQYLVDLSGDDILYPEHLSISIRELRNAPFAAFVFSDAYILDEKSEVRTFYGRNSAGELKEEIELTNIYETLIRRNYICSPTMVFNTAILRKEGGYDESLYYEDFDIQIRLARKYPVLFSDHMGVLKRQHNQSMSASQYDRYHSQMLPSTVRVCSKIQQLNLYPEENRALGERIMYELKHALWSGNFEPARELVEMGEQIGLRSLRFLFYKYWAKKAWDISWLYIKLT</sequence>
<feature type="domain" description="Glycosyltransferase 2-like" evidence="1">
    <location>
        <begin position="8"/>
        <end position="135"/>
    </location>
</feature>
<organism evidence="2 3">
    <name type="scientific">Algoriphagus aquaeductus</name>
    <dbReference type="NCBI Taxonomy" id="475299"/>
    <lineage>
        <taxon>Bacteria</taxon>
        <taxon>Pseudomonadati</taxon>
        <taxon>Bacteroidota</taxon>
        <taxon>Cytophagia</taxon>
        <taxon>Cytophagales</taxon>
        <taxon>Cyclobacteriaceae</taxon>
        <taxon>Algoriphagus</taxon>
    </lineage>
</organism>
<evidence type="ECO:0000259" key="1">
    <source>
        <dbReference type="Pfam" id="PF00535"/>
    </source>
</evidence>
<evidence type="ECO:0000313" key="3">
    <source>
        <dbReference type="Proteomes" id="UP000248917"/>
    </source>
</evidence>
<dbReference type="PANTHER" id="PTHR43685">
    <property type="entry name" value="GLYCOSYLTRANSFERASE"/>
    <property type="match status" value="1"/>
</dbReference>
<dbReference type="Gene3D" id="3.90.550.10">
    <property type="entry name" value="Spore Coat Polysaccharide Biosynthesis Protein SpsA, Chain A"/>
    <property type="match status" value="1"/>
</dbReference>
<gene>
    <name evidence="2" type="ORF">CLV31_103259</name>
</gene>
<dbReference type="EMBL" id="QKTX01000003">
    <property type="protein sequence ID" value="PZV85467.1"/>
    <property type="molecule type" value="Genomic_DNA"/>
</dbReference>
<dbReference type="InterPro" id="IPR050834">
    <property type="entry name" value="Glycosyltransf_2"/>
</dbReference>
<dbReference type="OrthoDB" id="396512at2"/>
<keyword evidence="2" id="KW-0808">Transferase</keyword>
<dbReference type="PANTHER" id="PTHR43685:SF11">
    <property type="entry name" value="GLYCOSYLTRANSFERASE TAGX-RELATED"/>
    <property type="match status" value="1"/>
</dbReference>
<dbReference type="RefSeq" id="WP_111391918.1">
    <property type="nucleotide sequence ID" value="NZ_JBJINY010000085.1"/>
</dbReference>
<dbReference type="AlphaFoldDB" id="A0A326RXJ0"/>